<evidence type="ECO:0000313" key="1">
    <source>
        <dbReference type="EMBL" id="TQD84354.1"/>
    </source>
</evidence>
<organism evidence="1 2">
    <name type="scientific">Malus baccata</name>
    <name type="common">Siberian crab apple</name>
    <name type="synonym">Pyrus baccata</name>
    <dbReference type="NCBI Taxonomy" id="106549"/>
    <lineage>
        <taxon>Eukaryota</taxon>
        <taxon>Viridiplantae</taxon>
        <taxon>Streptophyta</taxon>
        <taxon>Embryophyta</taxon>
        <taxon>Tracheophyta</taxon>
        <taxon>Spermatophyta</taxon>
        <taxon>Magnoliopsida</taxon>
        <taxon>eudicotyledons</taxon>
        <taxon>Gunneridae</taxon>
        <taxon>Pentapetalae</taxon>
        <taxon>rosids</taxon>
        <taxon>fabids</taxon>
        <taxon>Rosales</taxon>
        <taxon>Rosaceae</taxon>
        <taxon>Amygdaloideae</taxon>
        <taxon>Maleae</taxon>
        <taxon>Malus</taxon>
    </lineage>
</organism>
<reference evidence="1 2" key="1">
    <citation type="journal article" date="2019" name="G3 (Bethesda)">
        <title>Sequencing of a Wild Apple (Malus baccata) Genome Unravels the Differences Between Cultivated and Wild Apple Species Regarding Disease Resistance and Cold Tolerance.</title>
        <authorList>
            <person name="Chen X."/>
        </authorList>
    </citation>
    <scope>NUCLEOTIDE SEQUENCE [LARGE SCALE GENOMIC DNA]</scope>
    <source>
        <strain evidence="2">cv. Shandingzi</strain>
        <tissue evidence="1">Leaves</tissue>
    </source>
</reference>
<dbReference type="Proteomes" id="UP000315295">
    <property type="component" value="Unassembled WGS sequence"/>
</dbReference>
<keyword evidence="2" id="KW-1185">Reference proteome</keyword>
<dbReference type="AlphaFoldDB" id="A0A540LD00"/>
<evidence type="ECO:0000313" key="2">
    <source>
        <dbReference type="Proteomes" id="UP000315295"/>
    </source>
</evidence>
<gene>
    <name evidence="1" type="ORF">C1H46_030099</name>
</gene>
<sequence>MAVCGGDCPDLCGGGRLRSSVRESCRLAAVALRERQRWWLSVGSGMLRMRECEETHRIPITTDGQDV</sequence>
<name>A0A540LD00_MALBA</name>
<accession>A0A540LD00</accession>
<proteinExistence type="predicted"/>
<dbReference type="EMBL" id="VIEB01000641">
    <property type="protein sequence ID" value="TQD84354.1"/>
    <property type="molecule type" value="Genomic_DNA"/>
</dbReference>
<protein>
    <submittedName>
        <fullName evidence="1">Uncharacterized protein</fullName>
    </submittedName>
</protein>
<comment type="caution">
    <text evidence="1">The sequence shown here is derived from an EMBL/GenBank/DDBJ whole genome shotgun (WGS) entry which is preliminary data.</text>
</comment>